<dbReference type="EMBL" id="CP023509">
    <property type="protein sequence ID" value="ATF62166.1"/>
    <property type="molecule type" value="Genomic_DNA"/>
</dbReference>
<sequence>MWLTTSALKHQSRSFPLPTSARGLLAELNIDWSRSQARDIITQLRALLATQCVVTHHEKRSDNFVDISEERFTIGTRARLHFSTDENYGDFDPSSHSHIELSEQFYSYLVKGNFAPVLLARWRRLIEENTSPLAADLFLWLAFRAPQISKDTHISWANLQSQVGSFVTPGRERDFAATVTRALGKVSEIYPEMRFTISGTGNRKGFRGLVLHPSPDADLLGLNPQLQYEAIAKVQSAAEQAGLVETSQAYCGVNLQQLRGELLHNGLTAAEHIADKALEAVIDVVIGRAKTPPVYPQAYVRSSIINDPSLLPGAPTPTVATGAHNLANMPAAPAVAAPGTVQPYLCPVHQQMVEEKVCRDCAVELKMADTDHTTASDCWQAIDSRLDALHHAGVKTAAERVSFTHFAIIHGVN</sequence>
<keyword evidence="1" id="KW-0614">Plasmid</keyword>
<evidence type="ECO:0000313" key="2">
    <source>
        <dbReference type="Proteomes" id="UP000218628"/>
    </source>
</evidence>
<organism evidence="1 2">
    <name type="scientific">Rothia mucilaginosa</name>
    <dbReference type="NCBI Taxonomy" id="43675"/>
    <lineage>
        <taxon>Bacteria</taxon>
        <taxon>Bacillati</taxon>
        <taxon>Actinomycetota</taxon>
        <taxon>Actinomycetes</taxon>
        <taxon>Micrococcales</taxon>
        <taxon>Micrococcaceae</taxon>
        <taxon>Rothia</taxon>
    </lineage>
</organism>
<proteinExistence type="predicted"/>
<name>A0A291DCE1_9MICC</name>
<geneLocation type="plasmid" evidence="1">
    <name>unnamed</name>
</geneLocation>
<dbReference type="AlphaFoldDB" id="A0A291DCE1"/>
<evidence type="ECO:0000313" key="1">
    <source>
        <dbReference type="EMBL" id="ATF62166.1"/>
    </source>
</evidence>
<reference evidence="2" key="1">
    <citation type="submission" date="2017-09" db="EMBL/GenBank/DDBJ databases">
        <title>FDA dAtabase for Regulatory Grade micrObial Sequences (FDA-ARGOS): Supporting development and validation of Infectious Disease Dx tests.</title>
        <authorList>
            <person name="Minogue T."/>
            <person name="Wolcott M."/>
            <person name="Wasieloski L."/>
            <person name="Aguilar W."/>
            <person name="Moore D."/>
            <person name="Tallon L."/>
            <person name="Sadzewicz L."/>
            <person name="Ott S."/>
            <person name="Zhao X."/>
            <person name="Nagaraj S."/>
            <person name="Vavikolanu K."/>
            <person name="Aluvathingal J."/>
            <person name="Nadendla S."/>
            <person name="Sichtig H."/>
        </authorList>
    </citation>
    <scope>NUCLEOTIDE SEQUENCE [LARGE SCALE GENOMIC DNA]</scope>
    <source>
        <strain evidence="2">FDAARGOS_369</strain>
        <plasmid evidence="2">Plasmid unnamed</plasmid>
    </source>
</reference>
<dbReference type="Proteomes" id="UP000218628">
    <property type="component" value="Plasmid unnamed"/>
</dbReference>
<accession>A0A291DCE1</accession>
<protein>
    <submittedName>
        <fullName evidence="1">Uncharacterized protein</fullName>
    </submittedName>
</protein>
<gene>
    <name evidence="1" type="ORF">CO690_00175</name>
</gene>